<dbReference type="AlphaFoldDB" id="A0AAN9A185"/>
<dbReference type="Proteomes" id="UP001381693">
    <property type="component" value="Unassembled WGS sequence"/>
</dbReference>
<organism evidence="1 2">
    <name type="scientific">Halocaridina rubra</name>
    <name type="common">Hawaiian red shrimp</name>
    <dbReference type="NCBI Taxonomy" id="373956"/>
    <lineage>
        <taxon>Eukaryota</taxon>
        <taxon>Metazoa</taxon>
        <taxon>Ecdysozoa</taxon>
        <taxon>Arthropoda</taxon>
        <taxon>Crustacea</taxon>
        <taxon>Multicrustacea</taxon>
        <taxon>Malacostraca</taxon>
        <taxon>Eumalacostraca</taxon>
        <taxon>Eucarida</taxon>
        <taxon>Decapoda</taxon>
        <taxon>Pleocyemata</taxon>
        <taxon>Caridea</taxon>
        <taxon>Atyoidea</taxon>
        <taxon>Atyidae</taxon>
        <taxon>Halocaridina</taxon>
    </lineage>
</organism>
<accession>A0AAN9A185</accession>
<reference evidence="1 2" key="1">
    <citation type="submission" date="2023-11" db="EMBL/GenBank/DDBJ databases">
        <title>Halocaridina rubra genome assembly.</title>
        <authorList>
            <person name="Smith C."/>
        </authorList>
    </citation>
    <scope>NUCLEOTIDE SEQUENCE [LARGE SCALE GENOMIC DNA]</scope>
    <source>
        <strain evidence="1">EP-1</strain>
        <tissue evidence="1">Whole</tissue>
    </source>
</reference>
<dbReference type="EMBL" id="JAXCGZ010015097">
    <property type="protein sequence ID" value="KAK7071348.1"/>
    <property type="molecule type" value="Genomic_DNA"/>
</dbReference>
<name>A0AAN9A185_HALRR</name>
<sequence>MWLQYITLKGFSKSVRSSKTIIKKKENELTMLILVRFLKQCTPRILYYKLARHTQMDFINASDVVLCMARIPYGILVIHRTTSDAFMKSICEDRL</sequence>
<proteinExistence type="predicted"/>
<comment type="caution">
    <text evidence="1">The sequence shown here is derived from an EMBL/GenBank/DDBJ whole genome shotgun (WGS) entry which is preliminary data.</text>
</comment>
<protein>
    <submittedName>
        <fullName evidence="1">Uncharacterized protein</fullName>
    </submittedName>
</protein>
<evidence type="ECO:0000313" key="2">
    <source>
        <dbReference type="Proteomes" id="UP001381693"/>
    </source>
</evidence>
<keyword evidence="2" id="KW-1185">Reference proteome</keyword>
<evidence type="ECO:0000313" key="1">
    <source>
        <dbReference type="EMBL" id="KAK7071348.1"/>
    </source>
</evidence>
<gene>
    <name evidence="1" type="ORF">SK128_011965</name>
</gene>